<comment type="caution">
    <text evidence="1">The sequence shown here is derived from an EMBL/GenBank/DDBJ whole genome shotgun (WGS) entry which is preliminary data.</text>
</comment>
<gene>
    <name evidence="1" type="ORF">DY000_02045317</name>
</gene>
<proteinExistence type="predicted"/>
<evidence type="ECO:0000313" key="1">
    <source>
        <dbReference type="EMBL" id="KAF3610594.1"/>
    </source>
</evidence>
<dbReference type="Proteomes" id="UP000266723">
    <property type="component" value="Unassembled WGS sequence"/>
</dbReference>
<accession>A0ABQ7F6F2</accession>
<dbReference type="EMBL" id="QGKV02000297">
    <property type="protein sequence ID" value="KAF3610594.1"/>
    <property type="molecule type" value="Genomic_DNA"/>
</dbReference>
<organism evidence="1 2">
    <name type="scientific">Brassica cretica</name>
    <name type="common">Mustard</name>
    <dbReference type="NCBI Taxonomy" id="69181"/>
    <lineage>
        <taxon>Eukaryota</taxon>
        <taxon>Viridiplantae</taxon>
        <taxon>Streptophyta</taxon>
        <taxon>Embryophyta</taxon>
        <taxon>Tracheophyta</taxon>
        <taxon>Spermatophyta</taxon>
        <taxon>Magnoliopsida</taxon>
        <taxon>eudicotyledons</taxon>
        <taxon>Gunneridae</taxon>
        <taxon>Pentapetalae</taxon>
        <taxon>rosids</taxon>
        <taxon>malvids</taxon>
        <taxon>Brassicales</taxon>
        <taxon>Brassicaceae</taxon>
        <taxon>Brassiceae</taxon>
        <taxon>Brassica</taxon>
    </lineage>
</organism>
<name>A0ABQ7F6F2_BRACR</name>
<sequence length="87" mass="8789">MVSVEHRLVYGLASVVFDVALLGLSTDLADLVSSGGGFSECFPSGIVGAGECVTPVSEGSVDRAAIGCGVLGARSGGYRVAIKDQQR</sequence>
<protein>
    <submittedName>
        <fullName evidence="1">Uncharacterized protein</fullName>
    </submittedName>
</protein>
<keyword evidence="2" id="KW-1185">Reference proteome</keyword>
<reference evidence="1 2" key="1">
    <citation type="journal article" date="2020" name="BMC Genomics">
        <title>Intraspecific diversification of the crop wild relative Brassica cretica Lam. using demographic model selection.</title>
        <authorList>
            <person name="Kioukis A."/>
            <person name="Michalopoulou V.A."/>
            <person name="Briers L."/>
            <person name="Pirintsos S."/>
            <person name="Studholme D.J."/>
            <person name="Pavlidis P."/>
            <person name="Sarris P.F."/>
        </authorList>
    </citation>
    <scope>NUCLEOTIDE SEQUENCE [LARGE SCALE GENOMIC DNA]</scope>
    <source>
        <strain evidence="2">cv. PFS-1207/04</strain>
    </source>
</reference>
<evidence type="ECO:0000313" key="2">
    <source>
        <dbReference type="Proteomes" id="UP000266723"/>
    </source>
</evidence>